<evidence type="ECO:0000256" key="3">
    <source>
        <dbReference type="ARBA" id="ARBA00022737"/>
    </source>
</evidence>
<dbReference type="InterPro" id="IPR029030">
    <property type="entry name" value="Caspase-like_dom_sf"/>
</dbReference>
<dbReference type="SUPFAM" id="SSF52129">
    <property type="entry name" value="Caspase-like"/>
    <property type="match status" value="1"/>
</dbReference>
<dbReference type="SUPFAM" id="SSF47986">
    <property type="entry name" value="DEATH domain"/>
    <property type="match status" value="1"/>
</dbReference>
<dbReference type="SMART" id="SM00115">
    <property type="entry name" value="CASc"/>
    <property type="match status" value="1"/>
</dbReference>
<accession>A0AA88MP34</accession>
<name>A0AA88MP34_CHASR</name>
<dbReference type="PANTHER" id="PTHR48169">
    <property type="entry name" value="DED DOMAIN-CONTAINING PROTEIN"/>
    <property type="match status" value="1"/>
</dbReference>
<evidence type="ECO:0008006" key="9">
    <source>
        <dbReference type="Google" id="ProtNLM"/>
    </source>
</evidence>
<reference evidence="7" key="1">
    <citation type="submission" date="2023-07" db="EMBL/GenBank/DDBJ databases">
        <title>Chromosome-level Genome Assembly of Striped Snakehead (Channa striata).</title>
        <authorList>
            <person name="Liu H."/>
        </authorList>
    </citation>
    <scope>NUCLEOTIDE SEQUENCE</scope>
    <source>
        <strain evidence="7">Gz</strain>
        <tissue evidence="7">Muscle</tissue>
    </source>
</reference>
<dbReference type="GO" id="GO:0042981">
    <property type="term" value="P:regulation of apoptotic process"/>
    <property type="evidence" value="ECO:0007669"/>
    <property type="project" value="InterPro"/>
</dbReference>
<proteinExistence type="inferred from homology"/>
<evidence type="ECO:0000256" key="2">
    <source>
        <dbReference type="ARBA" id="ARBA00022703"/>
    </source>
</evidence>
<comment type="similarity">
    <text evidence="1">Belongs to the peptidase C14A family.</text>
</comment>
<dbReference type="EMBL" id="JAUPFM010000010">
    <property type="protein sequence ID" value="KAK2839689.1"/>
    <property type="molecule type" value="Genomic_DNA"/>
</dbReference>
<dbReference type="PROSITE" id="PS50208">
    <property type="entry name" value="CASPASE_P20"/>
    <property type="match status" value="1"/>
</dbReference>
<evidence type="ECO:0000313" key="8">
    <source>
        <dbReference type="Proteomes" id="UP001187415"/>
    </source>
</evidence>
<dbReference type="Gene3D" id="1.10.533.10">
    <property type="entry name" value="Death Domain, Fas"/>
    <property type="match status" value="2"/>
</dbReference>
<sequence length="508" mass="58186">MIYMILWEHIYSHICVCVTTFQHAVSVSSAVCLLPKSMALPDQRQLHTINQLVESLSSSERRSLLYLCGYMDNDNSSACVKDMLESKVKSCDDGHLFLEELILHIKRFDILKKVLKTSRAEVETTLQCRQALPRFRILMVNINENMANEDVGSMKFLLSRTLPREKMEKAKNFLDVTIELEKLDLVSPEKVDLVEECLRNISRADLAETVAKYKMSVAAPERHTCHQQRIRTPSAHSTPHGSHSLQQTRRGQPSAYAENFQVPIYNENNCQIPLDWYIFSTIPRGVCVIIDCVGNDGDMLEQAFKALHFNVVLHKWLSVNETLLALKGVFRQRESHRDDGFACCIISRGTESHLLCTDSSDSTGLRLDSIRQLFTADACPTMAGKPKLFFIQRYSVPEFQSCAQRLHQDQDLETDGCDGLGKYGYIPAEADMFWSHCQTDEHQLEQRHHFSVYLRALTGALHKGQRRKTKLIDVHTEVNGVIFEHNKRNPGKSYHVEVKHTLRKDLYF</sequence>
<feature type="domain" description="DED" evidence="5">
    <location>
        <begin position="44"/>
        <end position="116"/>
    </location>
</feature>
<dbReference type="InterPro" id="IPR001875">
    <property type="entry name" value="DED_dom"/>
</dbReference>
<dbReference type="PANTHER" id="PTHR48169:SF3">
    <property type="entry name" value="CASP8 AND FADD LIKE APOPTOSIS REGULATOR"/>
    <property type="match status" value="1"/>
</dbReference>
<dbReference type="AlphaFoldDB" id="A0AA88MP34"/>
<dbReference type="GO" id="GO:0004197">
    <property type="term" value="F:cysteine-type endopeptidase activity"/>
    <property type="evidence" value="ECO:0007669"/>
    <property type="project" value="InterPro"/>
</dbReference>
<gene>
    <name evidence="7" type="ORF">Q5P01_013429</name>
</gene>
<dbReference type="GO" id="GO:0006508">
    <property type="term" value="P:proteolysis"/>
    <property type="evidence" value="ECO:0007669"/>
    <property type="project" value="InterPro"/>
</dbReference>
<dbReference type="InterPro" id="IPR015917">
    <property type="entry name" value="Pept_C14A"/>
</dbReference>
<dbReference type="CDD" id="cd08340">
    <property type="entry name" value="DED_c-FLIP_r2"/>
    <property type="match status" value="1"/>
</dbReference>
<dbReference type="Pfam" id="PF00656">
    <property type="entry name" value="Peptidase_C14"/>
    <property type="match status" value="1"/>
</dbReference>
<comment type="caution">
    <text evidence="7">The sequence shown here is derived from an EMBL/GenBank/DDBJ whole genome shotgun (WGS) entry which is preliminary data.</text>
</comment>
<keyword evidence="3" id="KW-0677">Repeat</keyword>
<evidence type="ECO:0000256" key="1">
    <source>
        <dbReference type="ARBA" id="ARBA00010134"/>
    </source>
</evidence>
<dbReference type="GO" id="GO:0005737">
    <property type="term" value="C:cytoplasm"/>
    <property type="evidence" value="ECO:0007669"/>
    <property type="project" value="UniProtKB-ARBA"/>
</dbReference>
<dbReference type="InterPro" id="IPR001309">
    <property type="entry name" value="Pept_C14_p20"/>
</dbReference>
<feature type="region of interest" description="Disordered" evidence="4">
    <location>
        <begin position="224"/>
        <end position="252"/>
    </location>
</feature>
<dbReference type="InterPro" id="IPR011600">
    <property type="entry name" value="Pept_C14_caspase"/>
</dbReference>
<evidence type="ECO:0000256" key="4">
    <source>
        <dbReference type="SAM" id="MobiDB-lite"/>
    </source>
</evidence>
<evidence type="ECO:0000259" key="5">
    <source>
        <dbReference type="PROSITE" id="PS50168"/>
    </source>
</evidence>
<dbReference type="Proteomes" id="UP001187415">
    <property type="component" value="Unassembled WGS sequence"/>
</dbReference>
<protein>
    <recommendedName>
        <fullName evidence="9">CASP8 and FADD-like apoptosis regulator</fullName>
    </recommendedName>
</protein>
<feature type="domain" description="DED" evidence="5">
    <location>
        <begin position="134"/>
        <end position="212"/>
    </location>
</feature>
<dbReference type="Pfam" id="PF01335">
    <property type="entry name" value="DED"/>
    <property type="match status" value="1"/>
</dbReference>
<feature type="compositionally biased region" description="Polar residues" evidence="4">
    <location>
        <begin position="230"/>
        <end position="251"/>
    </location>
</feature>
<keyword evidence="2" id="KW-0053">Apoptosis</keyword>
<keyword evidence="8" id="KW-1185">Reference proteome</keyword>
<evidence type="ECO:0000313" key="7">
    <source>
        <dbReference type="EMBL" id="KAK2839689.1"/>
    </source>
</evidence>
<feature type="domain" description="Caspase family p20" evidence="6">
    <location>
        <begin position="296"/>
        <end position="392"/>
    </location>
</feature>
<dbReference type="InterPro" id="IPR011029">
    <property type="entry name" value="DEATH-like_dom_sf"/>
</dbReference>
<dbReference type="GO" id="GO:0006915">
    <property type="term" value="P:apoptotic process"/>
    <property type="evidence" value="ECO:0007669"/>
    <property type="project" value="UniProtKB-KW"/>
</dbReference>
<evidence type="ECO:0000259" key="6">
    <source>
        <dbReference type="PROSITE" id="PS50208"/>
    </source>
</evidence>
<dbReference type="SMART" id="SM00031">
    <property type="entry name" value="DED"/>
    <property type="match status" value="2"/>
</dbReference>
<dbReference type="Gene3D" id="3.40.50.1460">
    <property type="match status" value="1"/>
</dbReference>
<organism evidence="7 8">
    <name type="scientific">Channa striata</name>
    <name type="common">Snakehead murrel</name>
    <name type="synonym">Ophicephalus striatus</name>
    <dbReference type="NCBI Taxonomy" id="64152"/>
    <lineage>
        <taxon>Eukaryota</taxon>
        <taxon>Metazoa</taxon>
        <taxon>Chordata</taxon>
        <taxon>Craniata</taxon>
        <taxon>Vertebrata</taxon>
        <taxon>Euteleostomi</taxon>
        <taxon>Actinopterygii</taxon>
        <taxon>Neopterygii</taxon>
        <taxon>Teleostei</taxon>
        <taxon>Neoteleostei</taxon>
        <taxon>Acanthomorphata</taxon>
        <taxon>Anabantaria</taxon>
        <taxon>Anabantiformes</taxon>
        <taxon>Channoidei</taxon>
        <taxon>Channidae</taxon>
        <taxon>Channa</taxon>
    </lineage>
</organism>
<dbReference type="PROSITE" id="PS50168">
    <property type="entry name" value="DED"/>
    <property type="match status" value="2"/>
</dbReference>
<dbReference type="FunFam" id="1.10.533.10:FF:000016">
    <property type="entry name" value="CASP8 and FADD-like apoptosis regulator"/>
    <property type="match status" value="1"/>
</dbReference>